<comment type="caution">
    <text evidence="1">The sequence shown here is derived from an EMBL/GenBank/DDBJ whole genome shotgun (WGS) entry which is preliminary data.</text>
</comment>
<accession>A0A4Z2HNS9</accession>
<dbReference type="EMBL" id="SRLO01000216">
    <property type="protein sequence ID" value="TNN66643.1"/>
    <property type="molecule type" value="Genomic_DNA"/>
</dbReference>
<evidence type="ECO:0000313" key="1">
    <source>
        <dbReference type="EMBL" id="TNN66643.1"/>
    </source>
</evidence>
<reference evidence="1 2" key="1">
    <citation type="submission" date="2019-03" db="EMBL/GenBank/DDBJ databases">
        <title>First draft genome of Liparis tanakae, snailfish: a comprehensive survey of snailfish specific genes.</title>
        <authorList>
            <person name="Kim W."/>
            <person name="Song I."/>
            <person name="Jeong J.-H."/>
            <person name="Kim D."/>
            <person name="Kim S."/>
            <person name="Ryu S."/>
            <person name="Song J.Y."/>
            <person name="Lee S.K."/>
        </authorList>
    </citation>
    <scope>NUCLEOTIDE SEQUENCE [LARGE SCALE GENOMIC DNA]</scope>
    <source>
        <tissue evidence="1">Muscle</tissue>
    </source>
</reference>
<dbReference type="AlphaFoldDB" id="A0A4Z2HNS9"/>
<sequence length="61" mass="7031">MEPLQTVLTSWDEYHFCLCVARVNHTIQEDTFYLSYAISDVEPQSQAPSRGRALSLQNITR</sequence>
<name>A0A4Z2HNS9_9TELE</name>
<organism evidence="1 2">
    <name type="scientific">Liparis tanakae</name>
    <name type="common">Tanaka's snailfish</name>
    <dbReference type="NCBI Taxonomy" id="230148"/>
    <lineage>
        <taxon>Eukaryota</taxon>
        <taxon>Metazoa</taxon>
        <taxon>Chordata</taxon>
        <taxon>Craniata</taxon>
        <taxon>Vertebrata</taxon>
        <taxon>Euteleostomi</taxon>
        <taxon>Actinopterygii</taxon>
        <taxon>Neopterygii</taxon>
        <taxon>Teleostei</taxon>
        <taxon>Neoteleostei</taxon>
        <taxon>Acanthomorphata</taxon>
        <taxon>Eupercaria</taxon>
        <taxon>Perciformes</taxon>
        <taxon>Cottioidei</taxon>
        <taxon>Cottales</taxon>
        <taxon>Liparidae</taxon>
        <taxon>Liparis</taxon>
    </lineage>
</organism>
<gene>
    <name evidence="1" type="ORF">EYF80_023177</name>
</gene>
<dbReference type="Proteomes" id="UP000314294">
    <property type="component" value="Unassembled WGS sequence"/>
</dbReference>
<keyword evidence="2" id="KW-1185">Reference proteome</keyword>
<protein>
    <submittedName>
        <fullName evidence="1">Uncharacterized protein</fullName>
    </submittedName>
</protein>
<proteinExistence type="predicted"/>
<evidence type="ECO:0000313" key="2">
    <source>
        <dbReference type="Proteomes" id="UP000314294"/>
    </source>
</evidence>